<evidence type="ECO:0000313" key="2">
    <source>
        <dbReference type="EMBL" id="GAA4868561.1"/>
    </source>
</evidence>
<protein>
    <recommendedName>
        <fullName evidence="1">CobE/GbiG C-terminal domain-containing protein</fullName>
    </recommendedName>
</protein>
<dbReference type="InterPro" id="IPR051810">
    <property type="entry name" value="Precorrin_MeTrfase"/>
</dbReference>
<keyword evidence="3" id="KW-1185">Reference proteome</keyword>
<gene>
    <name evidence="2" type="ORF">GCM10023235_54030</name>
</gene>
<proteinExistence type="predicted"/>
<comment type="caution">
    <text evidence="2">The sequence shown here is derived from an EMBL/GenBank/DDBJ whole genome shotgun (WGS) entry which is preliminary data.</text>
</comment>
<dbReference type="EMBL" id="BAABIS010000001">
    <property type="protein sequence ID" value="GAA4868561.1"/>
    <property type="molecule type" value="Genomic_DNA"/>
</dbReference>
<accession>A0ABP9E5F4</accession>
<dbReference type="Pfam" id="PF01890">
    <property type="entry name" value="CbiG_C"/>
    <property type="match status" value="1"/>
</dbReference>
<evidence type="ECO:0000313" key="3">
    <source>
        <dbReference type="Proteomes" id="UP001501752"/>
    </source>
</evidence>
<name>A0ABP9E5F4_9ACTN</name>
<dbReference type="InterPro" id="IPR002750">
    <property type="entry name" value="CobE/GbiG_C"/>
</dbReference>
<dbReference type="SUPFAM" id="SSF159664">
    <property type="entry name" value="CobE/GbiG C-terminal domain-like"/>
    <property type="match status" value="1"/>
</dbReference>
<feature type="domain" description="CobE/GbiG C-terminal" evidence="1">
    <location>
        <begin position="6"/>
        <end position="122"/>
    </location>
</feature>
<dbReference type="Proteomes" id="UP001501752">
    <property type="component" value="Unassembled WGS sequence"/>
</dbReference>
<dbReference type="PANTHER" id="PTHR47036">
    <property type="entry name" value="COBALT-FACTOR III C(17)-METHYLTRANSFERASE-RELATED"/>
    <property type="match status" value="1"/>
</dbReference>
<dbReference type="PANTHER" id="PTHR47036:SF1">
    <property type="entry name" value="COBALT-FACTOR III C(17)-METHYLTRANSFERASE-RELATED"/>
    <property type="match status" value="1"/>
</dbReference>
<dbReference type="InterPro" id="IPR036518">
    <property type="entry name" value="CobE/GbiG_C_sf"/>
</dbReference>
<sequence length="131" mass="12692">MELRVAVGVGARRGTDGAEVLRLIDTVLSSAGLRRDAVALLATLDAKTAEPGLLAAARALGVPLTGFPAERLAAVPVPGRSPAALAAVGTPSVAEAAALAAAPGGRLLAGKRTSANATAALAGPLVTGEPT</sequence>
<dbReference type="RefSeq" id="WP_345699468.1">
    <property type="nucleotide sequence ID" value="NZ_BAABIS010000001.1"/>
</dbReference>
<evidence type="ECO:0000259" key="1">
    <source>
        <dbReference type="Pfam" id="PF01890"/>
    </source>
</evidence>
<reference evidence="3" key="1">
    <citation type="journal article" date="2019" name="Int. J. Syst. Evol. Microbiol.">
        <title>The Global Catalogue of Microorganisms (GCM) 10K type strain sequencing project: providing services to taxonomists for standard genome sequencing and annotation.</title>
        <authorList>
            <consortium name="The Broad Institute Genomics Platform"/>
            <consortium name="The Broad Institute Genome Sequencing Center for Infectious Disease"/>
            <person name="Wu L."/>
            <person name="Ma J."/>
        </authorList>
    </citation>
    <scope>NUCLEOTIDE SEQUENCE [LARGE SCALE GENOMIC DNA]</scope>
    <source>
        <strain evidence="3">JCM 13006</strain>
    </source>
</reference>
<dbReference type="Gene3D" id="3.30.420.180">
    <property type="entry name" value="CobE/GbiG C-terminal domain"/>
    <property type="match status" value="1"/>
</dbReference>
<organism evidence="2 3">
    <name type="scientific">Kitasatospora terrestris</name>
    <dbReference type="NCBI Taxonomy" id="258051"/>
    <lineage>
        <taxon>Bacteria</taxon>
        <taxon>Bacillati</taxon>
        <taxon>Actinomycetota</taxon>
        <taxon>Actinomycetes</taxon>
        <taxon>Kitasatosporales</taxon>
        <taxon>Streptomycetaceae</taxon>
        <taxon>Kitasatospora</taxon>
    </lineage>
</organism>